<protein>
    <submittedName>
        <fullName evidence="2">Uncharacterized protein</fullName>
    </submittedName>
</protein>
<comment type="caution">
    <text evidence="2">The sequence shown here is derived from an EMBL/GenBank/DDBJ whole genome shotgun (WGS) entry which is preliminary data.</text>
</comment>
<dbReference type="EMBL" id="JAQIZZ010000004">
    <property type="protein sequence ID" value="KAJ5544113.1"/>
    <property type="molecule type" value="Genomic_DNA"/>
</dbReference>
<evidence type="ECO:0000313" key="2">
    <source>
        <dbReference type="EMBL" id="KAJ5544113.1"/>
    </source>
</evidence>
<evidence type="ECO:0000256" key="1">
    <source>
        <dbReference type="SAM" id="Coils"/>
    </source>
</evidence>
<sequence length="119" mass="13753">MQFYLSTRNSLCYGQQRKAPPYLNPAFAVSAEEFANASHRSCLRPRSVAQNKMRRRKAEVHSVRGNECVYSQTKQGKERTQLESANSEVERYEELLREIFHEIDTSVARKITKALVCLN</sequence>
<dbReference type="AlphaFoldDB" id="A0AAD6GFD6"/>
<dbReference type="Proteomes" id="UP001220324">
    <property type="component" value="Unassembled WGS sequence"/>
</dbReference>
<gene>
    <name evidence="2" type="ORF">N7494_005392</name>
</gene>
<name>A0AAD6GFD6_9EURO</name>
<evidence type="ECO:0000313" key="3">
    <source>
        <dbReference type="Proteomes" id="UP001220324"/>
    </source>
</evidence>
<keyword evidence="3" id="KW-1185">Reference proteome</keyword>
<proteinExistence type="predicted"/>
<organism evidence="2 3">
    <name type="scientific">Penicillium frequentans</name>
    <dbReference type="NCBI Taxonomy" id="3151616"/>
    <lineage>
        <taxon>Eukaryota</taxon>
        <taxon>Fungi</taxon>
        <taxon>Dikarya</taxon>
        <taxon>Ascomycota</taxon>
        <taxon>Pezizomycotina</taxon>
        <taxon>Eurotiomycetes</taxon>
        <taxon>Eurotiomycetidae</taxon>
        <taxon>Eurotiales</taxon>
        <taxon>Aspergillaceae</taxon>
        <taxon>Penicillium</taxon>
    </lineage>
</organism>
<reference evidence="2 3" key="1">
    <citation type="journal article" date="2023" name="IMA Fungus">
        <title>Comparative genomic study of the Penicillium genus elucidates a diverse pangenome and 15 lateral gene transfer events.</title>
        <authorList>
            <person name="Petersen C."/>
            <person name="Sorensen T."/>
            <person name="Nielsen M.R."/>
            <person name="Sondergaard T.E."/>
            <person name="Sorensen J.L."/>
            <person name="Fitzpatrick D.A."/>
            <person name="Frisvad J.C."/>
            <person name="Nielsen K.L."/>
        </authorList>
    </citation>
    <scope>NUCLEOTIDE SEQUENCE [LARGE SCALE GENOMIC DNA]</scope>
    <source>
        <strain evidence="2 3">IBT 35679</strain>
    </source>
</reference>
<feature type="coiled-coil region" evidence="1">
    <location>
        <begin position="75"/>
        <end position="102"/>
    </location>
</feature>
<accession>A0AAD6GFD6</accession>
<keyword evidence="1" id="KW-0175">Coiled coil</keyword>